<evidence type="ECO:0000259" key="4">
    <source>
        <dbReference type="SMART" id="SM00322"/>
    </source>
</evidence>
<dbReference type="PANTHER" id="PTHR10627">
    <property type="entry name" value="SCP160"/>
    <property type="match status" value="1"/>
</dbReference>
<evidence type="ECO:0000313" key="5">
    <source>
        <dbReference type="EMBL" id="KAL3390683.1"/>
    </source>
</evidence>
<dbReference type="InterPro" id="IPR036612">
    <property type="entry name" value="KH_dom_type_1_sf"/>
</dbReference>
<proteinExistence type="predicted"/>
<evidence type="ECO:0000313" key="6">
    <source>
        <dbReference type="Proteomes" id="UP001627154"/>
    </source>
</evidence>
<evidence type="ECO:0000256" key="3">
    <source>
        <dbReference type="SAM" id="MobiDB-lite"/>
    </source>
</evidence>
<evidence type="ECO:0000256" key="2">
    <source>
        <dbReference type="PROSITE-ProRule" id="PRU00117"/>
    </source>
</evidence>
<keyword evidence="2" id="KW-0694">RNA-binding</keyword>
<dbReference type="PANTHER" id="PTHR10627:SF69">
    <property type="entry name" value="PROTEIN BICAUDAL C"/>
    <property type="match status" value="1"/>
</dbReference>
<feature type="compositionally biased region" description="Low complexity" evidence="3">
    <location>
        <begin position="343"/>
        <end position="362"/>
    </location>
</feature>
<dbReference type="Gene3D" id="3.30.310.270">
    <property type="match status" value="2"/>
</dbReference>
<dbReference type="SMART" id="SM00322">
    <property type="entry name" value="KH"/>
    <property type="match status" value="2"/>
</dbReference>
<reference evidence="5 6" key="1">
    <citation type="journal article" date="2024" name="bioRxiv">
        <title>A reference genome for Trichogramma kaykai: A tiny desert-dwelling parasitoid wasp with competing sex-ratio distorters.</title>
        <authorList>
            <person name="Culotta J."/>
            <person name="Lindsey A.R."/>
        </authorList>
    </citation>
    <scope>NUCLEOTIDE SEQUENCE [LARGE SCALE GENOMIC DNA]</scope>
    <source>
        <strain evidence="5 6">KSX58</strain>
    </source>
</reference>
<dbReference type="GO" id="GO:0010468">
    <property type="term" value="P:regulation of gene expression"/>
    <property type="evidence" value="ECO:0007669"/>
    <property type="project" value="UniProtKB-ARBA"/>
</dbReference>
<dbReference type="InterPro" id="IPR047549">
    <property type="entry name" value="BICC1_KH-I_rpt1"/>
</dbReference>
<feature type="compositionally biased region" description="Low complexity" evidence="3">
    <location>
        <begin position="524"/>
        <end position="533"/>
    </location>
</feature>
<dbReference type="GO" id="GO:0003723">
    <property type="term" value="F:RNA binding"/>
    <property type="evidence" value="ECO:0007669"/>
    <property type="project" value="UniProtKB-UniRule"/>
</dbReference>
<feature type="region of interest" description="Disordered" evidence="3">
    <location>
        <begin position="335"/>
        <end position="391"/>
    </location>
</feature>
<feature type="domain" description="K Homology" evidence="4">
    <location>
        <begin position="148"/>
        <end position="222"/>
    </location>
</feature>
<protein>
    <recommendedName>
        <fullName evidence="4">K Homology domain-containing protein</fullName>
    </recommendedName>
</protein>
<keyword evidence="1" id="KW-0677">Repeat</keyword>
<dbReference type="SUPFAM" id="SSF54791">
    <property type="entry name" value="Eukaryotic type KH-domain (KH-domain type I)"/>
    <property type="match status" value="2"/>
</dbReference>
<dbReference type="EMBL" id="JBJJXI010000116">
    <property type="protein sequence ID" value="KAL3390683.1"/>
    <property type="molecule type" value="Genomic_DNA"/>
</dbReference>
<gene>
    <name evidence="5" type="ORF">TKK_014417</name>
</gene>
<dbReference type="InterPro" id="IPR004087">
    <property type="entry name" value="KH_dom"/>
</dbReference>
<accession>A0ABD2WCG5</accession>
<evidence type="ECO:0000256" key="1">
    <source>
        <dbReference type="ARBA" id="ARBA00022737"/>
    </source>
</evidence>
<name>A0ABD2WCG5_9HYME</name>
<feature type="region of interest" description="Disordered" evidence="3">
    <location>
        <begin position="524"/>
        <end position="544"/>
    </location>
</feature>
<dbReference type="InterPro" id="IPR054727">
    <property type="entry name" value="BICC1_KH"/>
</dbReference>
<dbReference type="AlphaFoldDB" id="A0ABD2WCG5"/>
<keyword evidence="6" id="KW-1185">Reference proteome</keyword>
<sequence length="591" mass="67057">MANDFISSAMSALDLSDRSFSPVQSKWTFASSSASVVETKKKSLSKMEHIRDVATHLGLMEPERLQEECVRVDRRLMERLLAATGLQSAQNFFYNIMQESNTVITWPPSLKANAKTKKLPFVTVQGLAGNIRRAKEAIYKLLDPRQKCLVTMKLEMDYTDHSDIIGTKGETVSQLMKETECKIHFPDCNRKCSQAKKSNRVAMIGELRNVERARARIRSMTPMTFMFEEDKFHQPDDPYIAEIQLKYPVKVTLKSVLRAGTSRTSVHVKGYESGMDELREAVTLLIHHICGRPAGQVDVHACINVSPEYRSIIYGKNNRNLEAIMARTGTDILCWKPDKTPKQQQNNQRRDGGQQQQRRNSQLDTSNSSDTNAPNSSSKNNNKKPYPRPNELVIKGPVHKVYLAREKLIGSLPIILLFDVPEKTLNTHYVDNANDLMEKYDVFISIREKPKQDTFSVVIKGYERDVFKIYEARRELLKSDEPRIEPVVPKTYEAAAPKTSFLEETYTPYATAGKFDADTGETIRAQSRPAASRKAARPKFKDDSSSIVPDIACAAWTSQKRNDWLPPPISPGFANRAYTPIWDQFFMSSNT</sequence>
<dbReference type="Pfam" id="PF22985">
    <property type="entry name" value="KH_BICC1"/>
    <property type="match status" value="2"/>
</dbReference>
<dbReference type="InterPro" id="IPR004088">
    <property type="entry name" value="KH_dom_type_1"/>
</dbReference>
<dbReference type="Pfam" id="PF24234">
    <property type="entry name" value="KH_BICC1_1st"/>
    <property type="match status" value="1"/>
</dbReference>
<dbReference type="PROSITE" id="PS50084">
    <property type="entry name" value="KH_TYPE_1"/>
    <property type="match status" value="1"/>
</dbReference>
<dbReference type="Proteomes" id="UP001627154">
    <property type="component" value="Unassembled WGS sequence"/>
</dbReference>
<feature type="domain" description="K Homology" evidence="4">
    <location>
        <begin position="297"/>
        <end position="413"/>
    </location>
</feature>
<comment type="caution">
    <text evidence="5">The sequence shown here is derived from an EMBL/GenBank/DDBJ whole genome shotgun (WGS) entry which is preliminary data.</text>
</comment>
<organism evidence="5 6">
    <name type="scientific">Trichogramma kaykai</name>
    <dbReference type="NCBI Taxonomy" id="54128"/>
    <lineage>
        <taxon>Eukaryota</taxon>
        <taxon>Metazoa</taxon>
        <taxon>Ecdysozoa</taxon>
        <taxon>Arthropoda</taxon>
        <taxon>Hexapoda</taxon>
        <taxon>Insecta</taxon>
        <taxon>Pterygota</taxon>
        <taxon>Neoptera</taxon>
        <taxon>Endopterygota</taxon>
        <taxon>Hymenoptera</taxon>
        <taxon>Apocrita</taxon>
        <taxon>Proctotrupomorpha</taxon>
        <taxon>Chalcidoidea</taxon>
        <taxon>Trichogrammatidae</taxon>
        <taxon>Trichogramma</taxon>
    </lineage>
</organism>
<dbReference type="Pfam" id="PF00013">
    <property type="entry name" value="KH_1"/>
    <property type="match status" value="1"/>
</dbReference>